<dbReference type="Proteomes" id="UP000018208">
    <property type="component" value="Unassembled WGS sequence"/>
</dbReference>
<protein>
    <submittedName>
        <fullName evidence="1">Uncharacterized protein</fullName>
    </submittedName>
</protein>
<dbReference type="EMBL" id="AUWU02000002">
    <property type="protein sequence ID" value="KAH0576577.1"/>
    <property type="molecule type" value="Genomic_DNA"/>
</dbReference>
<dbReference type="GeneID" id="94296164"/>
<evidence type="ECO:0000313" key="2">
    <source>
        <dbReference type="Proteomes" id="UP000018208"/>
    </source>
</evidence>
<accession>A0A9P8S1C3</accession>
<proteinExistence type="predicted"/>
<dbReference type="InterPro" id="IPR036322">
    <property type="entry name" value="WD40_repeat_dom_sf"/>
</dbReference>
<evidence type="ECO:0000313" key="1">
    <source>
        <dbReference type="EMBL" id="KAH0576577.1"/>
    </source>
</evidence>
<sequence length="783" mass="92243">MKLSFNEYKFEDLFEQQLVALDEQIFQSKVNEDNLLLIGIYTLYYYKINGTNILLEKKLQLQKAIIQVYFHQQYTVISHTDNSLTFINQNFDIEEKLYKQELQCCNISNNIFYFGNNFTFLNQEFKLINEVKDIQVINYSNQKILMIASSNLECHIFINDILYQTKLINIQYPCIITQCQIQGICAVGNIYGDVCIIDLRVFKIIALFNTGCGEVKVLQFLNIQDWILAGCQNCIIYKFGVSQGKVLEIPDTIYFSSFYATKKNFLQLIKIYNNSIVFYTVNRANKLFNGFLKQLIEDLASECGISDSFQKKIIFSLYKNDFGQLFQICLQRIFQLIEDKNIKGAKEMFAYLDPYFNYQINAKIPEILEKDQSYIQFQKEFLYKVGSYLYPDSVIFPLEIDKQKLKYYGYYIMLIEDLDNISQISNEKLLQVHRFIEDNYILIEPQFLSIVFHYINILNHSTTTKIQLSLFILEKYKNNSQKFIQQIFQCFTPTIFTQICNNKLTPLLIIFIEYIQSNQEFSYNAINDILDNHEILLLKNKEAADILQSDIITFVSLKTDISKFLQFNLKEVIYFIDKQFQQTDQELDLSAEIIVNKLRDIQLLDIKSILFYIFSCLISGQIEQALICTSQTYAYIQQFILAYKKDQAKYSFLLFIRQLFFYVFIPYELKQLQLANQYFAVEQIIQLLKNELIIKSLQQDVLCTTIDTIIGEDNKTENMFSNVFQQIKNKCLQKAGDYDQYNISTRQQLSNQLQTYLQQMKQHHVLNVICQSVESIIIPLTIE</sequence>
<dbReference type="RefSeq" id="XP_067767350.1">
    <property type="nucleotide sequence ID" value="XM_067906033.1"/>
</dbReference>
<reference evidence="1 2" key="1">
    <citation type="journal article" date="2014" name="PLoS Genet.">
        <title>The Genome of Spironucleus salmonicida Highlights a Fish Pathogen Adapted to Fluctuating Environments.</title>
        <authorList>
            <person name="Xu F."/>
            <person name="Jerlstrom-Hultqvist J."/>
            <person name="Einarsson E."/>
            <person name="Astvaldsson A."/>
            <person name="Svard S.G."/>
            <person name="Andersson J.O."/>
        </authorList>
    </citation>
    <scope>NUCLEOTIDE SEQUENCE [LARGE SCALE GENOMIC DNA]</scope>
    <source>
        <strain evidence="1 2">ATCC 50377</strain>
    </source>
</reference>
<dbReference type="AlphaFoldDB" id="A0A9P8S1C3"/>
<name>A0A9P8S1C3_9EUKA</name>
<organism evidence="1 2">
    <name type="scientific">Spironucleus salmonicida</name>
    <dbReference type="NCBI Taxonomy" id="348837"/>
    <lineage>
        <taxon>Eukaryota</taxon>
        <taxon>Metamonada</taxon>
        <taxon>Diplomonadida</taxon>
        <taxon>Hexamitidae</taxon>
        <taxon>Hexamitinae</taxon>
        <taxon>Spironucleus</taxon>
    </lineage>
</organism>
<comment type="caution">
    <text evidence="1">The sequence shown here is derived from an EMBL/GenBank/DDBJ whole genome shotgun (WGS) entry which is preliminary data.</text>
</comment>
<gene>
    <name evidence="1" type="ORF">SS50377_22141</name>
</gene>
<dbReference type="KEGG" id="ssao:94296164"/>
<dbReference type="SUPFAM" id="SSF50978">
    <property type="entry name" value="WD40 repeat-like"/>
    <property type="match status" value="1"/>
</dbReference>
<keyword evidence="2" id="KW-1185">Reference proteome</keyword>